<gene>
    <name evidence="6" type="ORF">GCM10009430_42940</name>
</gene>
<evidence type="ECO:0000313" key="7">
    <source>
        <dbReference type="Proteomes" id="UP001501758"/>
    </source>
</evidence>
<feature type="transmembrane region" description="Helical" evidence="5">
    <location>
        <begin position="59"/>
        <end position="77"/>
    </location>
</feature>
<evidence type="ECO:0000313" key="6">
    <source>
        <dbReference type="EMBL" id="GAA0731116.1"/>
    </source>
</evidence>
<evidence type="ECO:0008006" key="8">
    <source>
        <dbReference type="Google" id="ProtNLM"/>
    </source>
</evidence>
<keyword evidence="7" id="KW-1185">Reference proteome</keyword>
<proteinExistence type="predicted"/>
<evidence type="ECO:0000256" key="3">
    <source>
        <dbReference type="ARBA" id="ARBA00022989"/>
    </source>
</evidence>
<evidence type="ECO:0000256" key="4">
    <source>
        <dbReference type="ARBA" id="ARBA00023136"/>
    </source>
</evidence>
<dbReference type="EMBL" id="BAAAGE010000005">
    <property type="protein sequence ID" value="GAA0731116.1"/>
    <property type="molecule type" value="Genomic_DNA"/>
</dbReference>
<organism evidence="6 7">
    <name type="scientific">Aquimarina litoralis</name>
    <dbReference type="NCBI Taxonomy" id="584605"/>
    <lineage>
        <taxon>Bacteria</taxon>
        <taxon>Pseudomonadati</taxon>
        <taxon>Bacteroidota</taxon>
        <taxon>Flavobacteriia</taxon>
        <taxon>Flavobacteriales</taxon>
        <taxon>Flavobacteriaceae</taxon>
        <taxon>Aquimarina</taxon>
    </lineage>
</organism>
<dbReference type="Proteomes" id="UP001501758">
    <property type="component" value="Unassembled WGS sequence"/>
</dbReference>
<keyword evidence="2 5" id="KW-0812">Transmembrane</keyword>
<comment type="caution">
    <text evidence="6">The sequence shown here is derived from an EMBL/GenBank/DDBJ whole genome shotgun (WGS) entry which is preliminary data.</text>
</comment>
<sequence length="136" mass="15280">MDKIINILFWLLAILSPVNGVMMTMVFLILVDFITGSYASYKNKVPISSERISNTISKFFIYNLVILASFLLETFIVDEVPFLKIIAGFIAITEIKSILENFNKIYGIDLFKALVSMLRSGGISETINTISKEGKK</sequence>
<dbReference type="InterPro" id="IPR006480">
    <property type="entry name" value="Phage_holin_4_1"/>
</dbReference>
<evidence type="ECO:0000256" key="1">
    <source>
        <dbReference type="ARBA" id="ARBA00004141"/>
    </source>
</evidence>
<keyword evidence="3 5" id="KW-1133">Transmembrane helix</keyword>
<dbReference type="Pfam" id="PF05105">
    <property type="entry name" value="Phage_holin_4_1"/>
    <property type="match status" value="1"/>
</dbReference>
<evidence type="ECO:0000256" key="2">
    <source>
        <dbReference type="ARBA" id="ARBA00022692"/>
    </source>
</evidence>
<evidence type="ECO:0000256" key="5">
    <source>
        <dbReference type="SAM" id="Phobius"/>
    </source>
</evidence>
<reference evidence="7" key="1">
    <citation type="journal article" date="2019" name="Int. J. Syst. Evol. Microbiol.">
        <title>The Global Catalogue of Microorganisms (GCM) 10K type strain sequencing project: providing services to taxonomists for standard genome sequencing and annotation.</title>
        <authorList>
            <consortium name="The Broad Institute Genomics Platform"/>
            <consortium name="The Broad Institute Genome Sequencing Center for Infectious Disease"/>
            <person name="Wu L."/>
            <person name="Ma J."/>
        </authorList>
    </citation>
    <scope>NUCLEOTIDE SEQUENCE [LARGE SCALE GENOMIC DNA]</scope>
    <source>
        <strain evidence="7">JCM 15974</strain>
    </source>
</reference>
<dbReference type="RefSeq" id="WP_299606130.1">
    <property type="nucleotide sequence ID" value="NZ_BAAAGE010000005.1"/>
</dbReference>
<accession>A0ABP3UHC0</accession>
<comment type="subcellular location">
    <subcellularLocation>
        <location evidence="1">Membrane</location>
        <topology evidence="1">Multi-pass membrane protein</topology>
    </subcellularLocation>
</comment>
<protein>
    <recommendedName>
        <fullName evidence="8">Bacteriophage holin family protein</fullName>
    </recommendedName>
</protein>
<feature type="transmembrane region" description="Helical" evidence="5">
    <location>
        <begin position="7"/>
        <end position="39"/>
    </location>
</feature>
<name>A0ABP3UHC0_9FLAO</name>
<keyword evidence="4 5" id="KW-0472">Membrane</keyword>